<gene>
    <name evidence="6" type="ORF">TBC1_11580</name>
</gene>
<dbReference type="GO" id="GO:0009311">
    <property type="term" value="P:oligosaccharide metabolic process"/>
    <property type="evidence" value="ECO:0007669"/>
    <property type="project" value="InterPro"/>
</dbReference>
<evidence type="ECO:0000313" key="7">
    <source>
        <dbReference type="Proteomes" id="UP000053091"/>
    </source>
</evidence>
<dbReference type="GO" id="GO:0006487">
    <property type="term" value="P:protein N-linked glycosylation"/>
    <property type="evidence" value="ECO:0007669"/>
    <property type="project" value="TreeGrafter"/>
</dbReference>
<accession>A0A0S7C103</accession>
<dbReference type="STRING" id="1678841.TBC1_11580"/>
<evidence type="ECO:0000256" key="2">
    <source>
        <dbReference type="ARBA" id="ARBA00022801"/>
    </source>
</evidence>
<evidence type="ECO:0000313" key="6">
    <source>
        <dbReference type="EMBL" id="GAP42451.1"/>
    </source>
</evidence>
<feature type="chain" id="PRO_5006633400" evidence="4">
    <location>
        <begin position="27"/>
        <end position="550"/>
    </location>
</feature>
<dbReference type="Proteomes" id="UP000053091">
    <property type="component" value="Unassembled WGS sequence"/>
</dbReference>
<reference evidence="6" key="1">
    <citation type="journal article" date="2015" name="Genome Announc.">
        <title>Draft Genome Sequence of Bacteroidales Strain TBC1, a Novel Isolate from a Methanogenic Wastewater Treatment System.</title>
        <authorList>
            <person name="Tourlousse D.M."/>
            <person name="Matsuura N."/>
            <person name="Sun L."/>
            <person name="Toyonaga M."/>
            <person name="Kuroda K."/>
            <person name="Ohashi A."/>
            <person name="Cruz R."/>
            <person name="Yamaguchi T."/>
            <person name="Sekiguchi Y."/>
        </authorList>
    </citation>
    <scope>NUCLEOTIDE SEQUENCE [LARGE SCALE GENOMIC DNA]</scope>
    <source>
        <strain evidence="6">TBC1</strain>
    </source>
</reference>
<comment type="similarity">
    <text evidence="1">Belongs to the glycosyl hydrolase 63 family.</text>
</comment>
<sequence>MTSRRNFLRNAALLAASAGAPSIAMKAAGLSAGSSSDAQAPADSNARFKNTYVKNVFVTENEFRNARPSITPSPGFDMAREILPVPFWEGNPAAAEMYWKAWEIAFRNIKDPAPASGFISSYLDTAYNGNIFMWDSAFITMFARYGSRAYPFQKTLDNFYAKQHPDGFICREIWGDSGEDCFHRYDPTSTGPNIIPWSEIEYYHHFGDLDRIHKIFPVLVAYYQWLRLNRTWQDGSYWSSGWGTGMDNQPRVHKNYSPIFSHGHMTWLDTCLQQLFIGKILVDFGFYTERWQEIEDIEDETKFLKKFIKEKLWDPKTSFFYDKYADGSRGNFMGIGAFWALWTDILEKQELDSFVKHLVNKDTFSRPHPVASMPANHEKYQSDGRYWQGGVWAPTNYMIISGLRSKGYHDVAFDIAGRHYKQVAEVFRKTGTFWEYYSPETPDQGFLARPDFVGWTGLVPVSVLFEGIFGIKVAVTSKTLNWDVHLTDAHGIDRYPFGKDNLLNLKCNARKNAGHKPLIEIQSDTELTLNYSWKGGKDSMKIVPGTNQNF</sequence>
<dbReference type="PATRIC" id="fig|1678841.3.peg.660"/>
<dbReference type="InterPro" id="IPR012341">
    <property type="entry name" value="6hp_glycosidase-like_sf"/>
</dbReference>
<feature type="signal peptide" evidence="4">
    <location>
        <begin position="1"/>
        <end position="26"/>
    </location>
</feature>
<proteinExistence type="inferred from homology"/>
<feature type="domain" description="Mannosylglycerate hydrolase MGH1-like glycoside hydrolase" evidence="5">
    <location>
        <begin position="132"/>
        <end position="253"/>
    </location>
</feature>
<evidence type="ECO:0000259" key="5">
    <source>
        <dbReference type="Pfam" id="PF22422"/>
    </source>
</evidence>
<protein>
    <submittedName>
        <fullName evidence="6">Trehalase</fullName>
    </submittedName>
</protein>
<dbReference type="InterPro" id="IPR054491">
    <property type="entry name" value="MGH1-like_GH"/>
</dbReference>
<dbReference type="InterPro" id="IPR004888">
    <property type="entry name" value="Glycoside_hydrolase_63"/>
</dbReference>
<evidence type="ECO:0000256" key="4">
    <source>
        <dbReference type="SAM" id="SignalP"/>
    </source>
</evidence>
<dbReference type="EMBL" id="DF968182">
    <property type="protein sequence ID" value="GAP42451.1"/>
    <property type="molecule type" value="Genomic_DNA"/>
</dbReference>
<dbReference type="RefSeq" id="WP_062038221.1">
    <property type="nucleotide sequence ID" value="NZ_DF968182.1"/>
</dbReference>
<dbReference type="OrthoDB" id="9781878at2"/>
<dbReference type="SUPFAM" id="SSF48208">
    <property type="entry name" value="Six-hairpin glycosidases"/>
    <property type="match status" value="1"/>
</dbReference>
<dbReference type="AlphaFoldDB" id="A0A0S7C103"/>
<dbReference type="GO" id="GO:0004573">
    <property type="term" value="F:Glc3Man9GlcNAc2 oligosaccharide glucosidase activity"/>
    <property type="evidence" value="ECO:0007669"/>
    <property type="project" value="InterPro"/>
</dbReference>
<dbReference type="PANTHER" id="PTHR10412:SF11">
    <property type="entry name" value="MANNOSYL-OLIGOSACCHARIDE GLUCOSIDASE"/>
    <property type="match status" value="1"/>
</dbReference>
<keyword evidence="4" id="KW-0732">Signal</keyword>
<evidence type="ECO:0000256" key="1">
    <source>
        <dbReference type="ARBA" id="ARBA00010833"/>
    </source>
</evidence>
<evidence type="ECO:0000256" key="3">
    <source>
        <dbReference type="ARBA" id="ARBA00023295"/>
    </source>
</evidence>
<dbReference type="InterPro" id="IPR006311">
    <property type="entry name" value="TAT_signal"/>
</dbReference>
<keyword evidence="7" id="KW-1185">Reference proteome</keyword>
<keyword evidence="2" id="KW-0378">Hydrolase</keyword>
<organism evidence="6">
    <name type="scientific">Lentimicrobium saccharophilum</name>
    <dbReference type="NCBI Taxonomy" id="1678841"/>
    <lineage>
        <taxon>Bacteria</taxon>
        <taxon>Pseudomonadati</taxon>
        <taxon>Bacteroidota</taxon>
        <taxon>Bacteroidia</taxon>
        <taxon>Bacteroidales</taxon>
        <taxon>Lentimicrobiaceae</taxon>
        <taxon>Lentimicrobium</taxon>
    </lineage>
</organism>
<dbReference type="Pfam" id="PF22422">
    <property type="entry name" value="MGH1-like_GH"/>
    <property type="match status" value="2"/>
</dbReference>
<feature type="domain" description="Mannosylglycerate hydrolase MGH1-like glycoside hydrolase" evidence="5">
    <location>
        <begin position="295"/>
        <end position="441"/>
    </location>
</feature>
<name>A0A0S7C103_9BACT</name>
<dbReference type="Gene3D" id="1.50.10.10">
    <property type="match status" value="1"/>
</dbReference>
<dbReference type="InterPro" id="IPR008928">
    <property type="entry name" value="6-hairpin_glycosidase_sf"/>
</dbReference>
<keyword evidence="3" id="KW-0326">Glycosidase</keyword>
<dbReference type="PANTHER" id="PTHR10412">
    <property type="entry name" value="MANNOSYL-OLIGOSACCHARIDE GLUCOSIDASE"/>
    <property type="match status" value="1"/>
</dbReference>
<dbReference type="PROSITE" id="PS51318">
    <property type="entry name" value="TAT"/>
    <property type="match status" value="1"/>
</dbReference>